<accession>A0AAW2SXC3</accession>
<gene>
    <name evidence="1" type="ORF">Scaly_0071000</name>
</gene>
<dbReference type="EMBL" id="JACGWM010000001">
    <property type="protein sequence ID" value="KAL0396226.1"/>
    <property type="molecule type" value="Genomic_DNA"/>
</dbReference>
<name>A0AAW2SXC3_9LAMI</name>
<evidence type="ECO:0008006" key="2">
    <source>
        <dbReference type="Google" id="ProtNLM"/>
    </source>
</evidence>
<reference evidence="1" key="1">
    <citation type="submission" date="2020-06" db="EMBL/GenBank/DDBJ databases">
        <authorList>
            <person name="Li T."/>
            <person name="Hu X."/>
            <person name="Zhang T."/>
            <person name="Song X."/>
            <person name="Zhang H."/>
            <person name="Dai N."/>
            <person name="Sheng W."/>
            <person name="Hou X."/>
            <person name="Wei L."/>
        </authorList>
    </citation>
    <scope>NUCLEOTIDE SEQUENCE</scope>
    <source>
        <strain evidence="1">KEN8</strain>
        <tissue evidence="1">Leaf</tissue>
    </source>
</reference>
<reference evidence="1" key="2">
    <citation type="journal article" date="2024" name="Plant">
        <title>Genomic evolution and insights into agronomic trait innovations of Sesamum species.</title>
        <authorList>
            <person name="Miao H."/>
            <person name="Wang L."/>
            <person name="Qu L."/>
            <person name="Liu H."/>
            <person name="Sun Y."/>
            <person name="Le M."/>
            <person name="Wang Q."/>
            <person name="Wei S."/>
            <person name="Zheng Y."/>
            <person name="Lin W."/>
            <person name="Duan Y."/>
            <person name="Cao H."/>
            <person name="Xiong S."/>
            <person name="Wang X."/>
            <person name="Wei L."/>
            <person name="Li C."/>
            <person name="Ma Q."/>
            <person name="Ju M."/>
            <person name="Zhao R."/>
            <person name="Li G."/>
            <person name="Mu C."/>
            <person name="Tian Q."/>
            <person name="Mei H."/>
            <person name="Zhang T."/>
            <person name="Gao T."/>
            <person name="Zhang H."/>
        </authorList>
    </citation>
    <scope>NUCLEOTIDE SEQUENCE</scope>
    <source>
        <strain evidence="1">KEN8</strain>
    </source>
</reference>
<dbReference type="AlphaFoldDB" id="A0AAW2SXC3"/>
<sequence length="235" mass="25786">MGVPSKSAGPRTQKKEIGPYNCWYCVLRLCGDKLCFEISGTPSSVSLDDSLASTSIPEHVKKMTNMGVNPSSTFKDAMASSKANRWNEVVKSFLYGELDEEIYMDQLKGFIAHVIEHKDMGEVDVILGTKLIRSTDGITISQSHYVEKIMEKFGVLRYQKGTVSLAIHYVSFPVVLEGYSDASWIVKNSCSNGYSGNVLTLGVGAISWKFAKPTLITPSTFKAELCKLDTTGTEA</sequence>
<comment type="caution">
    <text evidence="1">The sequence shown here is derived from an EMBL/GenBank/DDBJ whole genome shotgun (WGS) entry which is preliminary data.</text>
</comment>
<evidence type="ECO:0000313" key="1">
    <source>
        <dbReference type="EMBL" id="KAL0396226.1"/>
    </source>
</evidence>
<protein>
    <recommendedName>
        <fullName evidence="2">Zinc finger, CCHC-type</fullName>
    </recommendedName>
</protein>
<organism evidence="1">
    <name type="scientific">Sesamum calycinum</name>
    <dbReference type="NCBI Taxonomy" id="2727403"/>
    <lineage>
        <taxon>Eukaryota</taxon>
        <taxon>Viridiplantae</taxon>
        <taxon>Streptophyta</taxon>
        <taxon>Embryophyta</taxon>
        <taxon>Tracheophyta</taxon>
        <taxon>Spermatophyta</taxon>
        <taxon>Magnoliopsida</taxon>
        <taxon>eudicotyledons</taxon>
        <taxon>Gunneridae</taxon>
        <taxon>Pentapetalae</taxon>
        <taxon>asterids</taxon>
        <taxon>lamiids</taxon>
        <taxon>Lamiales</taxon>
        <taxon>Pedaliaceae</taxon>
        <taxon>Sesamum</taxon>
    </lineage>
</organism>
<proteinExistence type="predicted"/>